<gene>
    <name evidence="2" type="ORF">GCM10010970_01580</name>
</gene>
<dbReference type="RefSeq" id="WP_229708553.1">
    <property type="nucleotide sequence ID" value="NZ_BMLX01000001.1"/>
</dbReference>
<keyword evidence="2" id="KW-0449">Lipoprotein</keyword>
<feature type="signal peptide" evidence="1">
    <location>
        <begin position="1"/>
        <end position="24"/>
    </location>
</feature>
<accession>A0ABQ2P412</accession>
<proteinExistence type="predicted"/>
<dbReference type="EMBL" id="BMLX01000001">
    <property type="protein sequence ID" value="GGP17794.1"/>
    <property type="molecule type" value="Genomic_DNA"/>
</dbReference>
<keyword evidence="1" id="KW-0732">Signal</keyword>
<keyword evidence="3" id="KW-1185">Reference proteome</keyword>
<dbReference type="PROSITE" id="PS51257">
    <property type="entry name" value="PROKAR_LIPOPROTEIN"/>
    <property type="match status" value="1"/>
</dbReference>
<evidence type="ECO:0000313" key="3">
    <source>
        <dbReference type="Proteomes" id="UP000637267"/>
    </source>
</evidence>
<dbReference type="Proteomes" id="UP000637267">
    <property type="component" value="Unassembled WGS sequence"/>
</dbReference>
<sequence length="165" mass="17160">MTARWYVKGAGLVLAGLLQGCQMAGSLSGAAAALSMSAVTANPAAGVAIGLAVQAGVDEASRTVMKRLHKDQQAQIAAIVGASTVGQTQDWKVDHVLPIENGAGAVRVLALTESALVTCKTFLFTDAPPGPQTVWYHGVACRNPNVNQWQWALAEPAVGRWGNLQ</sequence>
<comment type="caution">
    <text evidence="2">The sequence shown here is derived from an EMBL/GenBank/DDBJ whole genome shotgun (WGS) entry which is preliminary data.</text>
</comment>
<reference evidence="3" key="1">
    <citation type="journal article" date="2019" name="Int. J. Syst. Evol. Microbiol.">
        <title>The Global Catalogue of Microorganisms (GCM) 10K type strain sequencing project: providing services to taxonomists for standard genome sequencing and annotation.</title>
        <authorList>
            <consortium name="The Broad Institute Genomics Platform"/>
            <consortium name="The Broad Institute Genome Sequencing Center for Infectious Disease"/>
            <person name="Wu L."/>
            <person name="Ma J."/>
        </authorList>
    </citation>
    <scope>NUCLEOTIDE SEQUENCE [LARGE SCALE GENOMIC DNA]</scope>
    <source>
        <strain evidence="3">CGMCC 1.8859</strain>
    </source>
</reference>
<protein>
    <submittedName>
        <fullName evidence="2">Lipoprotein</fullName>
    </submittedName>
</protein>
<name>A0ABQ2P412_9NEIS</name>
<evidence type="ECO:0000256" key="1">
    <source>
        <dbReference type="SAM" id="SignalP"/>
    </source>
</evidence>
<organism evidence="2 3">
    <name type="scientific">Silvimonas iriomotensis</name>
    <dbReference type="NCBI Taxonomy" id="449662"/>
    <lineage>
        <taxon>Bacteria</taxon>
        <taxon>Pseudomonadati</taxon>
        <taxon>Pseudomonadota</taxon>
        <taxon>Betaproteobacteria</taxon>
        <taxon>Neisseriales</taxon>
        <taxon>Chitinibacteraceae</taxon>
        <taxon>Silvimonas</taxon>
    </lineage>
</organism>
<feature type="chain" id="PRO_5045904499" evidence="1">
    <location>
        <begin position="25"/>
        <end position="165"/>
    </location>
</feature>
<evidence type="ECO:0000313" key="2">
    <source>
        <dbReference type="EMBL" id="GGP17794.1"/>
    </source>
</evidence>